<organism evidence="1">
    <name type="scientific">bioreactor metagenome</name>
    <dbReference type="NCBI Taxonomy" id="1076179"/>
    <lineage>
        <taxon>unclassified sequences</taxon>
        <taxon>metagenomes</taxon>
        <taxon>ecological metagenomes</taxon>
    </lineage>
</organism>
<gene>
    <name evidence="1" type="ORF">SDC9_173609</name>
</gene>
<dbReference type="EMBL" id="VSSQ01075632">
    <property type="protein sequence ID" value="MPN26185.1"/>
    <property type="molecule type" value="Genomic_DNA"/>
</dbReference>
<accession>A0A645GHL3</accession>
<dbReference type="AlphaFoldDB" id="A0A645GHL3"/>
<reference evidence="1" key="1">
    <citation type="submission" date="2019-08" db="EMBL/GenBank/DDBJ databases">
        <authorList>
            <person name="Kucharzyk K."/>
            <person name="Murdoch R.W."/>
            <person name="Higgins S."/>
            <person name="Loffler F."/>
        </authorList>
    </citation>
    <scope>NUCLEOTIDE SEQUENCE</scope>
</reference>
<sequence>MPDLAINGGHVKAELSQVFRLELAAFQFDHDVAAQLEVIEQQVDEEFLAADVQQHLPADEGKAGAQFEQEVGDVLHQGVFDVALVGCLGQAEEIETVGVFQRLAGEVGLRSGQGVGKIRDQIAAALQ</sequence>
<evidence type="ECO:0000313" key="1">
    <source>
        <dbReference type="EMBL" id="MPN26185.1"/>
    </source>
</evidence>
<comment type="caution">
    <text evidence="1">The sequence shown here is derived from an EMBL/GenBank/DDBJ whole genome shotgun (WGS) entry which is preliminary data.</text>
</comment>
<proteinExistence type="predicted"/>
<name>A0A645GHL3_9ZZZZ</name>
<protein>
    <submittedName>
        <fullName evidence="1">Uncharacterized protein</fullName>
    </submittedName>
</protein>